<reference evidence="8 9" key="1">
    <citation type="submission" date="2015-07" db="EMBL/GenBank/DDBJ databases">
        <title>The genome of Dufourea novaeangliae.</title>
        <authorList>
            <person name="Pan H."/>
            <person name="Kapheim K."/>
        </authorList>
    </citation>
    <scope>NUCLEOTIDE SEQUENCE [LARGE SCALE GENOMIC DNA]</scope>
    <source>
        <strain evidence="8">0120121106</strain>
        <tissue evidence="8">Whole body</tissue>
    </source>
</reference>
<dbReference type="STRING" id="178035.A0A154P2Z5"/>
<keyword evidence="4" id="KW-0067">ATP-binding</keyword>
<dbReference type="Pfam" id="PF03133">
    <property type="entry name" value="TTL"/>
    <property type="match status" value="1"/>
</dbReference>
<dbReference type="Proteomes" id="UP000076502">
    <property type="component" value="Unassembled WGS sequence"/>
</dbReference>
<evidence type="ECO:0000256" key="7">
    <source>
        <dbReference type="SAM" id="MobiDB-lite"/>
    </source>
</evidence>
<dbReference type="PANTHER" id="PTHR12241:SF145">
    <property type="entry name" value="TUBULIN POLYGLUTAMYLASE TTLL5"/>
    <property type="match status" value="1"/>
</dbReference>
<organism evidence="8 9">
    <name type="scientific">Dufourea novaeangliae</name>
    <name type="common">Sweat bee</name>
    <dbReference type="NCBI Taxonomy" id="178035"/>
    <lineage>
        <taxon>Eukaryota</taxon>
        <taxon>Metazoa</taxon>
        <taxon>Ecdysozoa</taxon>
        <taxon>Arthropoda</taxon>
        <taxon>Hexapoda</taxon>
        <taxon>Insecta</taxon>
        <taxon>Pterygota</taxon>
        <taxon>Neoptera</taxon>
        <taxon>Endopterygota</taxon>
        <taxon>Hymenoptera</taxon>
        <taxon>Apocrita</taxon>
        <taxon>Aculeata</taxon>
        <taxon>Apoidea</taxon>
        <taxon>Anthophila</taxon>
        <taxon>Halictidae</taxon>
        <taxon>Rophitinae</taxon>
        <taxon>Dufourea</taxon>
    </lineage>
</organism>
<keyword evidence="3" id="KW-0547">Nucleotide-binding</keyword>
<evidence type="ECO:0000256" key="5">
    <source>
        <dbReference type="ARBA" id="ARBA00041448"/>
    </source>
</evidence>
<comment type="catalytic activity">
    <reaction evidence="6">
        <text>L-glutamyl-[protein] + L-glutamate + ATP = gamma-L-glutamyl-L-glutamyl-[protein] + ADP + phosphate + H(+)</text>
        <dbReference type="Rhea" id="RHEA:60144"/>
        <dbReference type="Rhea" id="RHEA-COMP:10208"/>
        <dbReference type="Rhea" id="RHEA-COMP:15517"/>
        <dbReference type="ChEBI" id="CHEBI:15378"/>
        <dbReference type="ChEBI" id="CHEBI:29973"/>
        <dbReference type="ChEBI" id="CHEBI:29985"/>
        <dbReference type="ChEBI" id="CHEBI:30616"/>
        <dbReference type="ChEBI" id="CHEBI:43474"/>
        <dbReference type="ChEBI" id="CHEBI:143622"/>
        <dbReference type="ChEBI" id="CHEBI:456216"/>
    </reaction>
    <physiologicalReaction direction="left-to-right" evidence="6">
        <dbReference type="Rhea" id="RHEA:60145"/>
    </physiologicalReaction>
</comment>
<evidence type="ECO:0000256" key="4">
    <source>
        <dbReference type="ARBA" id="ARBA00022840"/>
    </source>
</evidence>
<dbReference type="GO" id="GO:0015631">
    <property type="term" value="F:tubulin binding"/>
    <property type="evidence" value="ECO:0007669"/>
    <property type="project" value="TreeGrafter"/>
</dbReference>
<comment type="similarity">
    <text evidence="1">Belongs to the tubulin--tyrosine ligase family.</text>
</comment>
<dbReference type="AlphaFoldDB" id="A0A154P2Z5"/>
<dbReference type="OrthoDB" id="2016263at2759"/>
<dbReference type="InterPro" id="IPR004344">
    <property type="entry name" value="TTL/TTLL_fam"/>
</dbReference>
<dbReference type="PROSITE" id="PS51221">
    <property type="entry name" value="TTL"/>
    <property type="match status" value="1"/>
</dbReference>
<dbReference type="SUPFAM" id="SSF56059">
    <property type="entry name" value="Glutathione synthetase ATP-binding domain-like"/>
    <property type="match status" value="1"/>
</dbReference>
<sequence length="855" mass="96316">MNETEFNILWMGNHPKPDILRNLMPHQKMNHFPRSYEITRKDRLYKNIEAMQRSKGLRNLDFIPQTFLLPNESRELLTAHFRYRGPWIVKPKASSRGRGIYIVNSPEKILTDESVIVAQYINNPLLVDGHKCDLRLYVAVTNYDPLLIYLYEEGLVRFATVKYDGGNQYVWNPCMHLCNYSINKFHVDYVKSEDPDAEDVGHKWTLSALLRHLRSMGQDTELLMQRIEDIIIKSILATASGIVSGIKQFVKHPETCFELFGFDVLIDDTLKPWLLEVNLTPSLGCDSPLDVRLKSALIADLLTLVGIPAVDPVSRPQTTHLNRSTVISTKRTVSCRRVHSAEALSQRKKNVSKSNINKSGLTSEQQRIVVSAKAQFERRGGFVRIFPSPKSWEMYSQYLDPATGIPVVSDPLGPGRAQHVNTNHNLMLHEQLFPAASRTTGFIIPEVTLDRLSRYERYERALVKGHKQSLDRGDSKENMDIDKHKYKSQVVQSMHDGNKLSPGEARKAFGLYLGHILRKISQPNADPACCDLVMKFLQQSASNLRTPFFFTLPSSKLGDKDRAAITAKQLSDFLHLYNRETDLYSDTVDRPRTVPNRLFQKFLAAANEEDLDDILILQTRLYKCAHSFLGRSGFAVLGDFANKLLKGTKANLHISDFLPLSRQSKQTGSPSYFKSLEKPTLHIPISSSKPNCSIHELVNIETTANLRRSLIENAAEKRGSKRKVYLRNTIDSETARGSFPAEVHFRSWTDGPDKPRVLDPTGANGGEYGLALSSLRPGATGPYGVQPLCHDTAINISEWRPPTGLCTLLGTALAPHFHKNTKGARPGTRALPLPLLRGSQPFPYSKNLSRPAVPR</sequence>
<keyword evidence="9" id="KW-1185">Reference proteome</keyword>
<dbReference type="GO" id="GO:0036064">
    <property type="term" value="C:ciliary basal body"/>
    <property type="evidence" value="ECO:0007669"/>
    <property type="project" value="TreeGrafter"/>
</dbReference>
<accession>A0A154P2Z5</accession>
<dbReference type="Gene3D" id="3.30.470.20">
    <property type="entry name" value="ATP-grasp fold, B domain"/>
    <property type="match status" value="1"/>
</dbReference>
<keyword evidence="2" id="KW-0436">Ligase</keyword>
<evidence type="ECO:0000313" key="8">
    <source>
        <dbReference type="EMBL" id="KZC06296.1"/>
    </source>
</evidence>
<dbReference type="EMBL" id="KQ434809">
    <property type="protein sequence ID" value="KZC06296.1"/>
    <property type="molecule type" value="Genomic_DNA"/>
</dbReference>
<evidence type="ECO:0000256" key="6">
    <source>
        <dbReference type="ARBA" id="ARBA00049274"/>
    </source>
</evidence>
<dbReference type="GO" id="GO:0070740">
    <property type="term" value="F:tubulin-glutamic acid ligase activity"/>
    <property type="evidence" value="ECO:0007669"/>
    <property type="project" value="TreeGrafter"/>
</dbReference>
<protein>
    <recommendedName>
        <fullName evidence="5">Tubulin--tyrosine ligase-like protein 5</fullName>
    </recommendedName>
</protein>
<evidence type="ECO:0000256" key="1">
    <source>
        <dbReference type="ARBA" id="ARBA00006820"/>
    </source>
</evidence>
<dbReference type="GO" id="GO:0005524">
    <property type="term" value="F:ATP binding"/>
    <property type="evidence" value="ECO:0007669"/>
    <property type="project" value="UniProtKB-KW"/>
</dbReference>
<dbReference type="GO" id="GO:0000226">
    <property type="term" value="P:microtubule cytoskeleton organization"/>
    <property type="evidence" value="ECO:0007669"/>
    <property type="project" value="TreeGrafter"/>
</dbReference>
<dbReference type="PANTHER" id="PTHR12241">
    <property type="entry name" value="TUBULIN POLYGLUTAMYLASE"/>
    <property type="match status" value="1"/>
</dbReference>
<proteinExistence type="inferred from homology"/>
<evidence type="ECO:0000256" key="3">
    <source>
        <dbReference type="ARBA" id="ARBA00022741"/>
    </source>
</evidence>
<name>A0A154P2Z5_DUFNO</name>
<feature type="region of interest" description="Disordered" evidence="7">
    <location>
        <begin position="819"/>
        <end position="855"/>
    </location>
</feature>
<gene>
    <name evidence="8" type="ORF">WN55_10205</name>
</gene>
<evidence type="ECO:0000313" key="9">
    <source>
        <dbReference type="Proteomes" id="UP000076502"/>
    </source>
</evidence>
<evidence type="ECO:0000256" key="2">
    <source>
        <dbReference type="ARBA" id="ARBA00022598"/>
    </source>
</evidence>